<dbReference type="InParanoid" id="A0A0D2UTB5"/>
<dbReference type="InterPro" id="IPR011009">
    <property type="entry name" value="Kinase-like_dom_sf"/>
</dbReference>
<dbReference type="STRING" id="595528.A0A0D2UTB5"/>
<dbReference type="PANTHER" id="PTHR11042">
    <property type="entry name" value="EUKARYOTIC TRANSLATION INITIATION FACTOR 2-ALPHA KINASE EIF2-ALPHA KINASE -RELATED"/>
    <property type="match status" value="1"/>
</dbReference>
<feature type="binding site" evidence="6">
    <location>
        <position position="220"/>
    </location>
    <ligand>
        <name>ATP</name>
        <dbReference type="ChEBI" id="CHEBI:30616"/>
    </ligand>
</feature>
<evidence type="ECO:0000313" key="11">
    <source>
        <dbReference type="Proteomes" id="UP000008743"/>
    </source>
</evidence>
<evidence type="ECO:0000256" key="5">
    <source>
        <dbReference type="ARBA" id="ARBA00037982"/>
    </source>
</evidence>
<keyword evidence="3 10" id="KW-0418">Kinase</keyword>
<dbReference type="GO" id="GO:0004713">
    <property type="term" value="F:protein tyrosine kinase activity"/>
    <property type="evidence" value="ECO:0007669"/>
    <property type="project" value="TreeGrafter"/>
</dbReference>
<feature type="compositionally biased region" description="Polar residues" evidence="8">
    <location>
        <begin position="581"/>
        <end position="593"/>
    </location>
</feature>
<organism evidence="10 11">
    <name type="scientific">Capsaspora owczarzaki (strain ATCC 30864)</name>
    <dbReference type="NCBI Taxonomy" id="595528"/>
    <lineage>
        <taxon>Eukaryota</taxon>
        <taxon>Filasterea</taxon>
        <taxon>Capsaspora</taxon>
    </lineage>
</organism>
<evidence type="ECO:0000259" key="9">
    <source>
        <dbReference type="PROSITE" id="PS50011"/>
    </source>
</evidence>
<evidence type="ECO:0000256" key="4">
    <source>
        <dbReference type="ARBA" id="ARBA00022840"/>
    </source>
</evidence>
<dbReference type="Gene3D" id="3.30.200.20">
    <property type="entry name" value="Phosphorylase Kinase, domain 1"/>
    <property type="match status" value="1"/>
</dbReference>
<reference evidence="11" key="1">
    <citation type="submission" date="2011-02" db="EMBL/GenBank/DDBJ databases">
        <title>The Genome Sequence of Capsaspora owczarzaki ATCC 30864.</title>
        <authorList>
            <person name="Russ C."/>
            <person name="Cuomo C."/>
            <person name="Burger G."/>
            <person name="Gray M.W."/>
            <person name="Holland P.W.H."/>
            <person name="King N."/>
            <person name="Lang F.B.F."/>
            <person name="Roger A.J."/>
            <person name="Ruiz-Trillo I."/>
            <person name="Young S.K."/>
            <person name="Zeng Q."/>
            <person name="Gargeya S."/>
            <person name="Alvarado L."/>
            <person name="Berlin A."/>
            <person name="Chapman S.B."/>
            <person name="Chen Z."/>
            <person name="Freedman E."/>
            <person name="Gellesch M."/>
            <person name="Goldberg J."/>
            <person name="Griggs A."/>
            <person name="Gujja S."/>
            <person name="Heilman E."/>
            <person name="Heiman D."/>
            <person name="Howarth C."/>
            <person name="Mehta T."/>
            <person name="Neiman D."/>
            <person name="Pearson M."/>
            <person name="Roberts A."/>
            <person name="Saif S."/>
            <person name="Shea T."/>
            <person name="Shenoy N."/>
            <person name="Sisk P."/>
            <person name="Stolte C."/>
            <person name="Sykes S."/>
            <person name="White J."/>
            <person name="Yandava C."/>
            <person name="Haas B."/>
            <person name="Nusbaum C."/>
            <person name="Birren B."/>
        </authorList>
    </citation>
    <scope>NUCLEOTIDE SEQUENCE</scope>
    <source>
        <strain evidence="11">ATCC 30864</strain>
    </source>
</reference>
<dbReference type="InterPro" id="IPR017441">
    <property type="entry name" value="Protein_kinase_ATP_BS"/>
</dbReference>
<dbReference type="FunCoup" id="A0A0D2UTB5">
    <property type="interactions" value="271"/>
</dbReference>
<dbReference type="Proteomes" id="UP000008743">
    <property type="component" value="Unassembled WGS sequence"/>
</dbReference>
<dbReference type="PROSITE" id="PS00108">
    <property type="entry name" value="PROTEIN_KINASE_ST"/>
    <property type="match status" value="1"/>
</dbReference>
<feature type="coiled-coil region" evidence="7">
    <location>
        <begin position="522"/>
        <end position="581"/>
    </location>
</feature>
<dbReference type="InterPro" id="IPR008271">
    <property type="entry name" value="Ser/Thr_kinase_AS"/>
</dbReference>
<dbReference type="RefSeq" id="XP_011270901.1">
    <property type="nucleotide sequence ID" value="XM_011272599.1"/>
</dbReference>
<feature type="compositionally biased region" description="Low complexity" evidence="8">
    <location>
        <begin position="339"/>
        <end position="376"/>
    </location>
</feature>
<sequence length="668" mass="74025">MRSTNLFAFQDLSPPGGQLFRHKRGIADLDDPADDSAPLHSETLKRPRMLPHSSTPSSPTATQPLPDITVSMDSDEPVVVNGLPSPISPFIPPSPMPTRQLRSSIHPDGGFVLAEPLTDSTVDRQSFRNQSWLARPSGEALALLAASGSSTLAIGASPRVPTFATQSRFPHLRQNSVEPGASRSRLQDDFSQKELIGSGEFGTVYRCVNNFDGMPYAIKKLNHNIRSVADSRSHQKEVWAHSIMGTNRHVVRYYGAWPENNSIYIQNEYCDQGNLENVEHEFSEPELRDMLRQLVSGLRHMHQHGLAHLDIKPANIFLSNESVIDEEWAFKEDVPFLGRSGNRSRSSSSSHGYNNNNNNINNLTSNSSNNNGTQTNPYNRPIISLRRASTTIRERTVYKLGDLGHVASIQSPDGSDVEEGDRCYMAKELLHEPVDVSQLQKGDIFSLGIVLYELGTGTKPPPNGDDWQALRTGKVPEIPRFSKTMNDLMRHMLHPDPRQRPSCTDLVKQLDLALPGKSTSLAVSLKQTRTQLELELEQERNKVSQGLLELEQERNKVSELKRQLDDAQLQLERDHEQLQSLTAPASNPPSSGTHAAPASGPAPMNDGTTGTTSENPQTIRAEAVKPVEFDFRRPILLPPLAPRDMNGNQVSRATLNKRAAFLRSQSFA</sequence>
<name>A0A0D2UTB5_CAPO3</name>
<keyword evidence="2 6" id="KW-0547">Nucleotide-binding</keyword>
<evidence type="ECO:0000256" key="6">
    <source>
        <dbReference type="PROSITE-ProRule" id="PRU10141"/>
    </source>
</evidence>
<accession>A0A0D2UTB5</accession>
<dbReference type="Gene3D" id="1.10.510.10">
    <property type="entry name" value="Transferase(Phosphotransferase) domain 1"/>
    <property type="match status" value="1"/>
</dbReference>
<dbReference type="PROSITE" id="PS50011">
    <property type="entry name" value="PROTEIN_KINASE_DOM"/>
    <property type="match status" value="1"/>
</dbReference>
<keyword evidence="4 6" id="KW-0067">ATP-binding</keyword>
<feature type="region of interest" description="Disordered" evidence="8">
    <location>
        <begin position="28"/>
        <end position="72"/>
    </location>
</feature>
<dbReference type="OrthoDB" id="5337378at2759"/>
<evidence type="ECO:0000256" key="1">
    <source>
        <dbReference type="ARBA" id="ARBA00022679"/>
    </source>
</evidence>
<feature type="region of interest" description="Disordered" evidence="8">
    <location>
        <begin position="339"/>
        <end position="380"/>
    </location>
</feature>
<gene>
    <name evidence="10" type="ORF">CAOG_009184</name>
</gene>
<keyword evidence="11" id="KW-1185">Reference proteome</keyword>
<dbReference type="GO" id="GO:0005737">
    <property type="term" value="C:cytoplasm"/>
    <property type="evidence" value="ECO:0007669"/>
    <property type="project" value="TreeGrafter"/>
</dbReference>
<keyword evidence="7" id="KW-0175">Coiled coil</keyword>
<evidence type="ECO:0000256" key="2">
    <source>
        <dbReference type="ARBA" id="ARBA00022741"/>
    </source>
</evidence>
<evidence type="ECO:0000256" key="3">
    <source>
        <dbReference type="ARBA" id="ARBA00022777"/>
    </source>
</evidence>
<dbReference type="PROSITE" id="PS00107">
    <property type="entry name" value="PROTEIN_KINASE_ATP"/>
    <property type="match status" value="1"/>
</dbReference>
<dbReference type="Pfam" id="PF00069">
    <property type="entry name" value="Pkinase"/>
    <property type="match status" value="2"/>
</dbReference>
<dbReference type="InterPro" id="IPR000719">
    <property type="entry name" value="Prot_kinase_dom"/>
</dbReference>
<feature type="region of interest" description="Disordered" evidence="8">
    <location>
        <begin position="581"/>
        <end position="619"/>
    </location>
</feature>
<evidence type="ECO:0000313" key="10">
    <source>
        <dbReference type="EMBL" id="KJE98221.1"/>
    </source>
</evidence>
<dbReference type="PhylomeDB" id="A0A0D2UTB5"/>
<feature type="domain" description="Protein kinase" evidence="9">
    <location>
        <begin position="190"/>
        <end position="514"/>
    </location>
</feature>
<dbReference type="SUPFAM" id="SSF56112">
    <property type="entry name" value="Protein kinase-like (PK-like)"/>
    <property type="match status" value="1"/>
</dbReference>
<dbReference type="SMART" id="SM00220">
    <property type="entry name" value="S_TKc"/>
    <property type="match status" value="1"/>
</dbReference>
<feature type="compositionally biased region" description="Low complexity" evidence="8">
    <location>
        <begin position="51"/>
        <end position="66"/>
    </location>
</feature>
<dbReference type="GO" id="GO:0005634">
    <property type="term" value="C:nucleus"/>
    <property type="evidence" value="ECO:0007669"/>
    <property type="project" value="TreeGrafter"/>
</dbReference>
<feature type="compositionally biased region" description="Polar residues" evidence="8">
    <location>
        <begin position="606"/>
        <end position="618"/>
    </location>
</feature>
<keyword evidence="1" id="KW-0808">Transferase</keyword>
<dbReference type="AlphaFoldDB" id="A0A0D2UTB5"/>
<evidence type="ECO:0000256" key="8">
    <source>
        <dbReference type="SAM" id="MobiDB-lite"/>
    </source>
</evidence>
<dbReference type="GO" id="GO:0005524">
    <property type="term" value="F:ATP binding"/>
    <property type="evidence" value="ECO:0007669"/>
    <property type="project" value="UniProtKB-UniRule"/>
</dbReference>
<comment type="similarity">
    <text evidence="5">Belongs to the protein kinase superfamily. Ser/Thr protein kinase family. GCN2 subfamily.</text>
</comment>
<dbReference type="EMBL" id="KE346377">
    <property type="protein sequence ID" value="KJE98221.1"/>
    <property type="molecule type" value="Genomic_DNA"/>
</dbReference>
<evidence type="ECO:0000256" key="7">
    <source>
        <dbReference type="SAM" id="Coils"/>
    </source>
</evidence>
<protein>
    <submittedName>
        <fullName evidence="10">WEE/WEE1 protein kinase</fullName>
    </submittedName>
</protein>
<dbReference type="InterPro" id="IPR050339">
    <property type="entry name" value="CC_SR_Kinase"/>
</dbReference>
<proteinExistence type="inferred from homology"/>
<dbReference type="PANTHER" id="PTHR11042:SF185">
    <property type="entry name" value="WEE1-LIKE PROTEIN KINASE"/>
    <property type="match status" value="1"/>
</dbReference>